<sequence length="157" mass="17044">MAKKLTSENSVMNLCSSSLPTDDSSTASNVLHVMMHETESAQFGFILNKNGIIESACGNSDEVLGVSKSYLKNQYIVRFVALPDRQKICSILPSGNYNLGAKRLSSKISAPRKTVSCEFLCQRTGKKTKLEVTASLIVTTMTENSTNLAERTNEAAS</sequence>
<evidence type="ECO:0000313" key="2">
    <source>
        <dbReference type="WBParaSite" id="ACRNAN_Path_166.g592.t1"/>
    </source>
</evidence>
<protein>
    <submittedName>
        <fullName evidence="2">Uncharacterized protein</fullName>
    </submittedName>
</protein>
<dbReference type="WBParaSite" id="ACRNAN_Path_166.g592.t1">
    <property type="protein sequence ID" value="ACRNAN_Path_166.g592.t1"/>
    <property type="gene ID" value="ACRNAN_Path_166.g592"/>
</dbReference>
<dbReference type="AlphaFoldDB" id="A0A914C3X6"/>
<keyword evidence="1" id="KW-1185">Reference proteome</keyword>
<accession>A0A914C3X6</accession>
<name>A0A914C3X6_9BILA</name>
<evidence type="ECO:0000313" key="1">
    <source>
        <dbReference type="Proteomes" id="UP000887540"/>
    </source>
</evidence>
<dbReference type="Proteomes" id="UP000887540">
    <property type="component" value="Unplaced"/>
</dbReference>
<proteinExistence type="predicted"/>
<reference evidence="2" key="1">
    <citation type="submission" date="2022-11" db="UniProtKB">
        <authorList>
            <consortium name="WormBaseParasite"/>
        </authorList>
    </citation>
    <scope>IDENTIFICATION</scope>
</reference>
<organism evidence="1 2">
    <name type="scientific">Acrobeloides nanus</name>
    <dbReference type="NCBI Taxonomy" id="290746"/>
    <lineage>
        <taxon>Eukaryota</taxon>
        <taxon>Metazoa</taxon>
        <taxon>Ecdysozoa</taxon>
        <taxon>Nematoda</taxon>
        <taxon>Chromadorea</taxon>
        <taxon>Rhabditida</taxon>
        <taxon>Tylenchina</taxon>
        <taxon>Cephalobomorpha</taxon>
        <taxon>Cephaloboidea</taxon>
        <taxon>Cephalobidae</taxon>
        <taxon>Acrobeloides</taxon>
    </lineage>
</organism>